<evidence type="ECO:0000256" key="1">
    <source>
        <dbReference type="SAM" id="MobiDB-lite"/>
    </source>
</evidence>
<dbReference type="EMBL" id="JAHXZJ010001492">
    <property type="protein sequence ID" value="KAH0552337.1"/>
    <property type="molecule type" value="Genomic_DNA"/>
</dbReference>
<proteinExistence type="predicted"/>
<feature type="compositionally biased region" description="Basic and acidic residues" evidence="1">
    <location>
        <begin position="1"/>
        <end position="14"/>
    </location>
</feature>
<dbReference type="AlphaFoldDB" id="A0AAV7I2C0"/>
<sequence>MNIKTDEFRGKRSSDALNPQTHGQGTRTLHNVKGLARTFDWFVAENRFRDSGTLGAIEPEVRKQGISGHNLKHPTYEDHTCRNPATPNIIGRFRMTRKRPMSCRCEYKSEREAVKPIAVAMVTPVERRATSGLLRDALARGTRHYTSPPAGYLRVRHGNTKTRARDSTSTCHAATHTIPASSSFPVYSSMAPPTASLLSCLLLSLKVRWPPPVHLYSPSAEISEFAKLKRSFSSQIGLPRHEFKPQQPYSGPVPSPSPPLPPPPVKLFHHSLQPPSSFSHASHVCFYASWLLRASKISTGWQCCCVGSVAVSP</sequence>
<comment type="caution">
    <text evidence="2">The sequence shown here is derived from an EMBL/GenBank/DDBJ whole genome shotgun (WGS) entry which is preliminary data.</text>
</comment>
<reference evidence="2 3" key="1">
    <citation type="journal article" date="2021" name="J. Hered.">
        <title>A chromosome-level genome assembly of the parasitoid wasp, Cotesia glomerata (Hymenoptera: Braconidae).</title>
        <authorList>
            <person name="Pinto B.J."/>
            <person name="Weis J.J."/>
            <person name="Gamble T."/>
            <person name="Ode P.J."/>
            <person name="Paul R."/>
            <person name="Zaspel J.M."/>
        </authorList>
    </citation>
    <scope>NUCLEOTIDE SEQUENCE [LARGE SCALE GENOMIC DNA]</scope>
    <source>
        <strain evidence="2">CgM1</strain>
    </source>
</reference>
<evidence type="ECO:0000313" key="3">
    <source>
        <dbReference type="Proteomes" id="UP000826195"/>
    </source>
</evidence>
<keyword evidence="3" id="KW-1185">Reference proteome</keyword>
<evidence type="ECO:0000313" key="2">
    <source>
        <dbReference type="EMBL" id="KAH0552337.1"/>
    </source>
</evidence>
<dbReference type="Proteomes" id="UP000826195">
    <property type="component" value="Unassembled WGS sequence"/>
</dbReference>
<feature type="compositionally biased region" description="Polar residues" evidence="1">
    <location>
        <begin position="15"/>
        <end position="27"/>
    </location>
</feature>
<name>A0AAV7I2C0_COTGL</name>
<accession>A0AAV7I2C0</accession>
<protein>
    <submittedName>
        <fullName evidence="2">Uncharacterized protein</fullName>
    </submittedName>
</protein>
<feature type="region of interest" description="Disordered" evidence="1">
    <location>
        <begin position="1"/>
        <end position="27"/>
    </location>
</feature>
<organism evidence="2 3">
    <name type="scientific">Cotesia glomerata</name>
    <name type="common">Lepidopteran parasitic wasp</name>
    <name type="synonym">Apanteles glomeratus</name>
    <dbReference type="NCBI Taxonomy" id="32391"/>
    <lineage>
        <taxon>Eukaryota</taxon>
        <taxon>Metazoa</taxon>
        <taxon>Ecdysozoa</taxon>
        <taxon>Arthropoda</taxon>
        <taxon>Hexapoda</taxon>
        <taxon>Insecta</taxon>
        <taxon>Pterygota</taxon>
        <taxon>Neoptera</taxon>
        <taxon>Endopterygota</taxon>
        <taxon>Hymenoptera</taxon>
        <taxon>Apocrita</taxon>
        <taxon>Ichneumonoidea</taxon>
        <taxon>Braconidae</taxon>
        <taxon>Microgastrinae</taxon>
        <taxon>Cotesia</taxon>
    </lineage>
</organism>
<gene>
    <name evidence="2" type="ORF">KQX54_008824</name>
</gene>